<dbReference type="Proteomes" id="UP000033423">
    <property type="component" value="Unassembled WGS sequence"/>
</dbReference>
<accession>A0A0F3GKT8</accession>
<dbReference type="SUPFAM" id="SSF56112">
    <property type="entry name" value="Protein kinase-like (PK-like)"/>
    <property type="match status" value="1"/>
</dbReference>
<organism evidence="2 3">
    <name type="scientific">Candidatus Magnetobacterium bavaricum</name>
    <dbReference type="NCBI Taxonomy" id="29290"/>
    <lineage>
        <taxon>Bacteria</taxon>
        <taxon>Pseudomonadati</taxon>
        <taxon>Nitrospirota</taxon>
        <taxon>Thermodesulfovibrionia</taxon>
        <taxon>Thermodesulfovibrionales</taxon>
        <taxon>Candidatus Magnetobacteriaceae</taxon>
        <taxon>Candidatus Magnetobacterium</taxon>
    </lineage>
</organism>
<keyword evidence="2" id="KW-0808">Transferase</keyword>
<dbReference type="PROSITE" id="PS50011">
    <property type="entry name" value="PROTEIN_KINASE_DOM"/>
    <property type="match status" value="1"/>
</dbReference>
<feature type="domain" description="Protein kinase" evidence="1">
    <location>
        <begin position="1"/>
        <end position="301"/>
    </location>
</feature>
<dbReference type="GO" id="GO:0005524">
    <property type="term" value="F:ATP binding"/>
    <property type="evidence" value="ECO:0007669"/>
    <property type="project" value="InterPro"/>
</dbReference>
<keyword evidence="2" id="KW-0418">Kinase</keyword>
<dbReference type="InterPro" id="IPR011009">
    <property type="entry name" value="Kinase-like_dom_sf"/>
</dbReference>
<reference evidence="2 3" key="1">
    <citation type="submission" date="2015-02" db="EMBL/GenBank/DDBJ databases">
        <title>Single-cell genomics of uncultivated deep-branching MTB reveals a conserved set of magnetosome genes.</title>
        <authorList>
            <person name="Kolinko S."/>
            <person name="Richter M."/>
            <person name="Glockner F.O."/>
            <person name="Brachmann A."/>
            <person name="Schuler D."/>
        </authorList>
    </citation>
    <scope>NUCLEOTIDE SEQUENCE [LARGE SCALE GENOMIC DNA]</scope>
    <source>
        <strain evidence="2">TM-1</strain>
    </source>
</reference>
<dbReference type="EMBL" id="LACI01002289">
    <property type="protein sequence ID" value="KJU82511.1"/>
    <property type="molecule type" value="Genomic_DNA"/>
</dbReference>
<dbReference type="EC" id="2.7.-.-" evidence="2"/>
<dbReference type="Pfam" id="PF00069">
    <property type="entry name" value="Pkinase"/>
    <property type="match status" value="1"/>
</dbReference>
<gene>
    <name evidence="2" type="ORF">MBAV_005296</name>
</gene>
<dbReference type="Gene3D" id="1.10.510.10">
    <property type="entry name" value="Transferase(Phosphotransferase) domain 1"/>
    <property type="match status" value="1"/>
</dbReference>
<name>A0A0F3GKT8_9BACT</name>
<protein>
    <submittedName>
        <fullName evidence="2">Serine/threonine protein kinase-like domain protein</fullName>
        <ecNumber evidence="2">2.7.-.-</ecNumber>
    </submittedName>
</protein>
<proteinExistence type="predicted"/>
<sequence>MQGNSKEVAKIYKEDKITRERADKLKVMLHNPPDDPTVKTLGHRSIAWPLSVLFYDYAKTGLAGYTMPLIDTNGPNGFKESHRYYDPSDRRKLFKGGFTWKHLMVTALNISSATGAIHEKGHCVGDLRELNILVSPNALITFVDCDSFQVFDGVSKTTYYTRVGTGEYLPPELQSADFNQDIDRRSSDIFALGIIVFKFLMMGVHPYQARGTLVDDAPTTEQKIKKGLFPYTVNYASIQPPLYAPPYDIIPSSIQRLFADCFDVGHKTPSKRPTAQDWYNALKMESKRIKNCDNNTNHSFAYELQSCPWCRIKEDYFPANAAGIGNQVSLPPPTANKNAQYYGISFCSECNEPLQADWLYCPNCNTPVDEMV</sequence>
<dbReference type="AlphaFoldDB" id="A0A0F3GKT8"/>
<dbReference type="GO" id="GO:0004674">
    <property type="term" value="F:protein serine/threonine kinase activity"/>
    <property type="evidence" value="ECO:0007669"/>
    <property type="project" value="UniProtKB-KW"/>
</dbReference>
<evidence type="ECO:0000313" key="3">
    <source>
        <dbReference type="Proteomes" id="UP000033423"/>
    </source>
</evidence>
<dbReference type="InterPro" id="IPR000719">
    <property type="entry name" value="Prot_kinase_dom"/>
</dbReference>
<evidence type="ECO:0000313" key="2">
    <source>
        <dbReference type="EMBL" id="KJU82511.1"/>
    </source>
</evidence>
<evidence type="ECO:0000259" key="1">
    <source>
        <dbReference type="PROSITE" id="PS50011"/>
    </source>
</evidence>
<comment type="caution">
    <text evidence="2">The sequence shown here is derived from an EMBL/GenBank/DDBJ whole genome shotgun (WGS) entry which is preliminary data.</text>
</comment>
<keyword evidence="3" id="KW-1185">Reference proteome</keyword>
<keyword evidence="2" id="KW-0723">Serine/threonine-protein kinase</keyword>